<keyword evidence="1" id="KW-0472">Membrane</keyword>
<evidence type="ECO:0008006" key="4">
    <source>
        <dbReference type="Google" id="ProtNLM"/>
    </source>
</evidence>
<evidence type="ECO:0000256" key="1">
    <source>
        <dbReference type="SAM" id="Phobius"/>
    </source>
</evidence>
<dbReference type="Proteomes" id="UP001497516">
    <property type="component" value="Chromosome 7"/>
</dbReference>
<evidence type="ECO:0000313" key="3">
    <source>
        <dbReference type="Proteomes" id="UP001497516"/>
    </source>
</evidence>
<feature type="transmembrane region" description="Helical" evidence="1">
    <location>
        <begin position="94"/>
        <end position="112"/>
    </location>
</feature>
<keyword evidence="1" id="KW-0812">Transmembrane</keyword>
<protein>
    <recommendedName>
        <fullName evidence="4">Mitochondrial protein</fullName>
    </recommendedName>
</protein>
<dbReference type="EMBL" id="OZ034820">
    <property type="protein sequence ID" value="CAL1400193.1"/>
    <property type="molecule type" value="Genomic_DNA"/>
</dbReference>
<dbReference type="PANTHER" id="PTHR11439">
    <property type="entry name" value="GAG-POL-RELATED RETROTRANSPOSON"/>
    <property type="match status" value="1"/>
</dbReference>
<reference evidence="2 3" key="1">
    <citation type="submission" date="2024-04" db="EMBL/GenBank/DDBJ databases">
        <authorList>
            <person name="Fracassetti M."/>
        </authorList>
    </citation>
    <scope>NUCLEOTIDE SEQUENCE [LARGE SCALE GENOMIC DNA]</scope>
</reference>
<keyword evidence="1" id="KW-1133">Transmembrane helix</keyword>
<name>A0AAV2FRH1_9ROSI</name>
<evidence type="ECO:0000313" key="2">
    <source>
        <dbReference type="EMBL" id="CAL1400193.1"/>
    </source>
</evidence>
<dbReference type="AlphaFoldDB" id="A0AAV2FRH1"/>
<organism evidence="2 3">
    <name type="scientific">Linum trigynum</name>
    <dbReference type="NCBI Taxonomy" id="586398"/>
    <lineage>
        <taxon>Eukaryota</taxon>
        <taxon>Viridiplantae</taxon>
        <taxon>Streptophyta</taxon>
        <taxon>Embryophyta</taxon>
        <taxon>Tracheophyta</taxon>
        <taxon>Spermatophyta</taxon>
        <taxon>Magnoliopsida</taxon>
        <taxon>eudicotyledons</taxon>
        <taxon>Gunneridae</taxon>
        <taxon>Pentapetalae</taxon>
        <taxon>rosids</taxon>
        <taxon>fabids</taxon>
        <taxon>Malpighiales</taxon>
        <taxon>Linaceae</taxon>
        <taxon>Linum</taxon>
    </lineage>
</organism>
<keyword evidence="3" id="KW-1185">Reference proteome</keyword>
<dbReference type="PANTHER" id="PTHR11439:SF455">
    <property type="entry name" value="RLK (RECEPTOR-LIKE PROTEIN KINASE) 8, PUTATIVE-RELATED"/>
    <property type="match status" value="1"/>
</dbReference>
<sequence>MTDAKAVETLMAASTSLLLDDGTPPTDATRFHQVIGALQYLVYTRPEIAYSINKSSQYMHALTASHWQCVKRLLRYVSGTLTYDLAIRHSRAPFSLSVLLILIGLEIMMIGLPP</sequence>
<accession>A0AAV2FRH1</accession>
<proteinExistence type="predicted"/>
<gene>
    <name evidence="2" type="ORF">LTRI10_LOCUS40337</name>
</gene>